<accession>A0A4Z1RJD9</accession>
<dbReference type="Pfam" id="PF11101">
    <property type="entry name" value="DUF2884"/>
    <property type="match status" value="1"/>
</dbReference>
<reference evidence="4 5" key="1">
    <citation type="submission" date="2019-01" db="EMBL/GenBank/DDBJ databases">
        <authorList>
            <person name="Zhang S."/>
        </authorList>
    </citation>
    <scope>NUCLEOTIDE SEQUENCE [LARGE SCALE GENOMIC DNA]</scope>
    <source>
        <strain evidence="4 5">1626</strain>
    </source>
</reference>
<evidence type="ECO:0000256" key="3">
    <source>
        <dbReference type="SAM" id="SignalP"/>
    </source>
</evidence>
<proteinExistence type="predicted"/>
<dbReference type="InterPro" id="IPR021307">
    <property type="entry name" value="DUF2884"/>
</dbReference>
<keyword evidence="5" id="KW-1185">Reference proteome</keyword>
<feature type="signal peptide" evidence="3">
    <location>
        <begin position="1"/>
        <end position="24"/>
    </location>
</feature>
<feature type="chain" id="PRO_5021483226" evidence="3">
    <location>
        <begin position="25"/>
        <end position="272"/>
    </location>
</feature>
<evidence type="ECO:0000313" key="4">
    <source>
        <dbReference type="EMBL" id="TKS54837.1"/>
    </source>
</evidence>
<protein>
    <submittedName>
        <fullName evidence="4">DUF2884 family protein</fullName>
    </submittedName>
</protein>
<name>A0A4Z1RJD9_9GAMM</name>
<sequence length="272" mass="28851">MASPRAVLAASVIALWLAVAPASAGTRASPGCNVETSYTVQVDAEGLRFDAAGDVSPRRVEIHDGGLRLDGTARPVSAADAVRLREIESGTRALLPEIAAVAREAIHLGFDALGGVHAALGGDRRRARDIEALRQRALLRVDQTLGRGTWHHDSLGAAFEAELAAAASEVAATVTPARAVWMAFSGGAGRMERRMEAMEADLERQAAVREQAIEAHAGALCARLERLHGLQESLELRLDDGRPLRLFEYDVDAPDPDAPAALDANGERAPPR</sequence>
<evidence type="ECO:0000256" key="1">
    <source>
        <dbReference type="SAM" id="Coils"/>
    </source>
</evidence>
<keyword evidence="3" id="KW-0732">Signal</keyword>
<keyword evidence="1" id="KW-0175">Coiled coil</keyword>
<feature type="region of interest" description="Disordered" evidence="2">
    <location>
        <begin position="250"/>
        <end position="272"/>
    </location>
</feature>
<dbReference type="AlphaFoldDB" id="A0A4Z1RJD9"/>
<organism evidence="4 5">
    <name type="scientific">Luteimonas yindakuii</name>
    <dbReference type="NCBI Taxonomy" id="2565782"/>
    <lineage>
        <taxon>Bacteria</taxon>
        <taxon>Pseudomonadati</taxon>
        <taxon>Pseudomonadota</taxon>
        <taxon>Gammaproteobacteria</taxon>
        <taxon>Lysobacterales</taxon>
        <taxon>Lysobacteraceae</taxon>
        <taxon>Luteimonas</taxon>
    </lineage>
</organism>
<dbReference type="RefSeq" id="WP_134674194.1">
    <property type="nucleotide sequence ID" value="NZ_SPUH01000001.1"/>
</dbReference>
<evidence type="ECO:0000256" key="2">
    <source>
        <dbReference type="SAM" id="MobiDB-lite"/>
    </source>
</evidence>
<comment type="caution">
    <text evidence="4">The sequence shown here is derived from an EMBL/GenBank/DDBJ whole genome shotgun (WGS) entry which is preliminary data.</text>
</comment>
<dbReference type="EMBL" id="SPUH01000001">
    <property type="protein sequence ID" value="TKS54837.1"/>
    <property type="molecule type" value="Genomic_DNA"/>
</dbReference>
<gene>
    <name evidence="4" type="ORF">E4582_08745</name>
</gene>
<evidence type="ECO:0000313" key="5">
    <source>
        <dbReference type="Proteomes" id="UP000298681"/>
    </source>
</evidence>
<dbReference type="Proteomes" id="UP000298681">
    <property type="component" value="Unassembled WGS sequence"/>
</dbReference>
<feature type="coiled-coil region" evidence="1">
    <location>
        <begin position="188"/>
        <end position="215"/>
    </location>
</feature>